<protein>
    <recommendedName>
        <fullName evidence="2">Myb-like domain-containing protein</fullName>
    </recommendedName>
</protein>
<organism evidence="3 4">
    <name type="scientific">Rhizophagus clarus</name>
    <dbReference type="NCBI Taxonomy" id="94130"/>
    <lineage>
        <taxon>Eukaryota</taxon>
        <taxon>Fungi</taxon>
        <taxon>Fungi incertae sedis</taxon>
        <taxon>Mucoromycota</taxon>
        <taxon>Glomeromycotina</taxon>
        <taxon>Glomeromycetes</taxon>
        <taxon>Glomerales</taxon>
        <taxon>Glomeraceae</taxon>
        <taxon>Rhizophagus</taxon>
    </lineage>
</organism>
<dbReference type="Pfam" id="PF13921">
    <property type="entry name" value="Myb_DNA-bind_6"/>
    <property type="match status" value="1"/>
</dbReference>
<feature type="compositionally biased region" description="Polar residues" evidence="1">
    <location>
        <begin position="127"/>
        <end position="139"/>
    </location>
</feature>
<dbReference type="SUPFAM" id="SSF46689">
    <property type="entry name" value="Homeodomain-like"/>
    <property type="match status" value="1"/>
</dbReference>
<reference evidence="3 4" key="1">
    <citation type="submission" date="2017-11" db="EMBL/GenBank/DDBJ databases">
        <title>The genome of Rhizophagus clarus HR1 reveals common genetic basis of auxotrophy among arbuscular mycorrhizal fungi.</title>
        <authorList>
            <person name="Kobayashi Y."/>
        </authorList>
    </citation>
    <scope>NUCLEOTIDE SEQUENCE [LARGE SCALE GENOMIC DNA]</scope>
    <source>
        <strain evidence="3 4">HR1</strain>
    </source>
</reference>
<evidence type="ECO:0000313" key="3">
    <source>
        <dbReference type="EMBL" id="GBB86144.1"/>
    </source>
</evidence>
<dbReference type="InterPro" id="IPR009057">
    <property type="entry name" value="Homeodomain-like_sf"/>
</dbReference>
<dbReference type="AlphaFoldDB" id="A0A2Z6QML3"/>
<evidence type="ECO:0000256" key="1">
    <source>
        <dbReference type="SAM" id="MobiDB-lite"/>
    </source>
</evidence>
<dbReference type="Gene3D" id="1.10.10.60">
    <property type="entry name" value="Homeodomain-like"/>
    <property type="match status" value="1"/>
</dbReference>
<dbReference type="EMBL" id="BEXD01000291">
    <property type="protein sequence ID" value="GBB86144.1"/>
    <property type="molecule type" value="Genomic_DNA"/>
</dbReference>
<feature type="compositionally biased region" description="Polar residues" evidence="1">
    <location>
        <begin position="26"/>
        <end position="49"/>
    </location>
</feature>
<feature type="domain" description="Myb-like" evidence="2">
    <location>
        <begin position="66"/>
        <end position="120"/>
    </location>
</feature>
<accession>A0A2Z6QML3</accession>
<keyword evidence="4" id="KW-1185">Reference proteome</keyword>
<sequence length="151" mass="16986">MPEKRKICKSVDGMIDLTDKIKLKSGHQSSPEYSPYLSQNFTNRSINQRSPSPIPSTSSQPIVASASRGKKRAWTKEEDQALLDSIIVELSGHWSSICSRNELLTQRGPSMVSQRFKNSIKHKLLGGNNSNFNSETGNENGRDKRRLRVKE</sequence>
<dbReference type="InterPro" id="IPR001005">
    <property type="entry name" value="SANT/Myb"/>
</dbReference>
<comment type="caution">
    <text evidence="3">The sequence shown here is derived from an EMBL/GenBank/DDBJ whole genome shotgun (WGS) entry which is preliminary data.</text>
</comment>
<name>A0A2Z6QML3_9GLOM</name>
<proteinExistence type="predicted"/>
<evidence type="ECO:0000313" key="4">
    <source>
        <dbReference type="Proteomes" id="UP000247702"/>
    </source>
</evidence>
<feature type="region of interest" description="Disordered" evidence="1">
    <location>
        <begin position="123"/>
        <end position="151"/>
    </location>
</feature>
<dbReference type="Proteomes" id="UP000247702">
    <property type="component" value="Unassembled WGS sequence"/>
</dbReference>
<evidence type="ECO:0000259" key="2">
    <source>
        <dbReference type="PROSITE" id="PS50090"/>
    </source>
</evidence>
<dbReference type="PROSITE" id="PS50090">
    <property type="entry name" value="MYB_LIKE"/>
    <property type="match status" value="1"/>
</dbReference>
<gene>
    <name evidence="3" type="ORF">RclHR1_01260015</name>
</gene>
<feature type="region of interest" description="Disordered" evidence="1">
    <location>
        <begin position="22"/>
        <end position="72"/>
    </location>
</feature>